<dbReference type="CDD" id="cd09071">
    <property type="entry name" value="FAR_C"/>
    <property type="match status" value="1"/>
</dbReference>
<evidence type="ECO:0000313" key="3">
    <source>
        <dbReference type="Proteomes" id="UP000187203"/>
    </source>
</evidence>
<dbReference type="Pfam" id="PF03015">
    <property type="entry name" value="Sterile"/>
    <property type="match status" value="1"/>
</dbReference>
<keyword evidence="3" id="KW-1185">Reference proteome</keyword>
<dbReference type="AlphaFoldDB" id="A0A1R3HEK6"/>
<sequence length="164" mass="19031">MERHGVTRKADININHVSSSTSNPLTVQDMFNLVYQHFKSLPSIDGNGKPIDIEKVKLFPSMKDFRAHVSGELATILNSSKVNPEMKVYSRKLMEQAKYLAKNYTSFTLHNHSNTQRLMEMMSEVEKKMFAFDVRSIDWNDYIVNVHIPGLRRHVMKEKAFSRL</sequence>
<protein>
    <submittedName>
        <fullName evidence="2">Fatty acyl-CoA reductase</fullName>
    </submittedName>
</protein>
<dbReference type="OrthoDB" id="1725519at2759"/>
<feature type="domain" description="Fatty acyl-CoA reductase C-terminal" evidence="1">
    <location>
        <begin position="84"/>
        <end position="158"/>
    </location>
</feature>
<dbReference type="STRING" id="93759.A0A1R3HEK6"/>
<name>A0A1R3HEK6_9ROSI</name>
<dbReference type="InterPro" id="IPR026055">
    <property type="entry name" value="FAR"/>
</dbReference>
<proteinExistence type="predicted"/>
<gene>
    <name evidence="2" type="ORF">COLO4_29411</name>
</gene>
<dbReference type="Proteomes" id="UP000187203">
    <property type="component" value="Unassembled WGS sequence"/>
</dbReference>
<dbReference type="GO" id="GO:0010345">
    <property type="term" value="P:suberin biosynthetic process"/>
    <property type="evidence" value="ECO:0007669"/>
    <property type="project" value="TreeGrafter"/>
</dbReference>
<comment type="caution">
    <text evidence="2">The sequence shown here is derived from an EMBL/GenBank/DDBJ whole genome shotgun (WGS) entry which is preliminary data.</text>
</comment>
<dbReference type="PANTHER" id="PTHR11011">
    <property type="entry name" value="MALE STERILITY PROTEIN 2-RELATED"/>
    <property type="match status" value="1"/>
</dbReference>
<dbReference type="GO" id="GO:0080019">
    <property type="term" value="F:alcohol-forming very long-chain fatty acyl-CoA reductase activity"/>
    <property type="evidence" value="ECO:0007669"/>
    <property type="project" value="InterPro"/>
</dbReference>
<evidence type="ECO:0000259" key="1">
    <source>
        <dbReference type="Pfam" id="PF03015"/>
    </source>
</evidence>
<dbReference type="InterPro" id="IPR033640">
    <property type="entry name" value="FAR_C"/>
</dbReference>
<organism evidence="2 3">
    <name type="scientific">Corchorus olitorius</name>
    <dbReference type="NCBI Taxonomy" id="93759"/>
    <lineage>
        <taxon>Eukaryota</taxon>
        <taxon>Viridiplantae</taxon>
        <taxon>Streptophyta</taxon>
        <taxon>Embryophyta</taxon>
        <taxon>Tracheophyta</taxon>
        <taxon>Spermatophyta</taxon>
        <taxon>Magnoliopsida</taxon>
        <taxon>eudicotyledons</taxon>
        <taxon>Gunneridae</taxon>
        <taxon>Pentapetalae</taxon>
        <taxon>rosids</taxon>
        <taxon>malvids</taxon>
        <taxon>Malvales</taxon>
        <taxon>Malvaceae</taxon>
        <taxon>Grewioideae</taxon>
        <taxon>Apeibeae</taxon>
        <taxon>Corchorus</taxon>
    </lineage>
</organism>
<dbReference type="GO" id="GO:0035336">
    <property type="term" value="P:long-chain fatty-acyl-CoA metabolic process"/>
    <property type="evidence" value="ECO:0007669"/>
    <property type="project" value="TreeGrafter"/>
</dbReference>
<reference evidence="3" key="1">
    <citation type="submission" date="2013-09" db="EMBL/GenBank/DDBJ databases">
        <title>Corchorus olitorius genome sequencing.</title>
        <authorList>
            <person name="Alam M."/>
            <person name="Haque M.S."/>
            <person name="Islam M.S."/>
            <person name="Emdad E.M."/>
            <person name="Islam M.M."/>
            <person name="Ahmed B."/>
            <person name="Halim A."/>
            <person name="Hossen Q.M.M."/>
            <person name="Hossain M.Z."/>
            <person name="Ahmed R."/>
            <person name="Khan M.M."/>
            <person name="Islam R."/>
            <person name="Rashid M.M."/>
            <person name="Khan S.A."/>
            <person name="Rahman M.S."/>
            <person name="Alam M."/>
            <person name="Yahiya A.S."/>
            <person name="Khan M.S."/>
            <person name="Azam M.S."/>
            <person name="Haque T."/>
            <person name="Lashkar M.Z.H."/>
            <person name="Akhand A.I."/>
            <person name="Morshed G."/>
            <person name="Roy S."/>
            <person name="Uddin K.S."/>
            <person name="Rabeya T."/>
            <person name="Hossain A.S."/>
            <person name="Chowdhury A."/>
            <person name="Snigdha A.R."/>
            <person name="Mortoza M.S."/>
            <person name="Matin S.A."/>
            <person name="Hoque S.M.E."/>
            <person name="Islam M.K."/>
            <person name="Roy D.K."/>
            <person name="Haider R."/>
            <person name="Moosa M.M."/>
            <person name="Elias S.M."/>
            <person name="Hasan A.M."/>
            <person name="Jahan S."/>
            <person name="Shafiuddin M."/>
            <person name="Mahmood N."/>
            <person name="Shommy N.S."/>
        </authorList>
    </citation>
    <scope>NUCLEOTIDE SEQUENCE [LARGE SCALE GENOMIC DNA]</scope>
    <source>
        <strain evidence="3">cv. O-4</strain>
    </source>
</reference>
<evidence type="ECO:0000313" key="2">
    <source>
        <dbReference type="EMBL" id="OMO68797.1"/>
    </source>
</evidence>
<accession>A0A1R3HEK6</accession>
<dbReference type="PANTHER" id="PTHR11011:SF45">
    <property type="entry name" value="FATTY ACYL-COA REDUCTASE CG8306-RELATED"/>
    <property type="match status" value="1"/>
</dbReference>
<dbReference type="EMBL" id="AWUE01020346">
    <property type="protein sequence ID" value="OMO68797.1"/>
    <property type="molecule type" value="Genomic_DNA"/>
</dbReference>